<name>U4LAI8_PYROM</name>
<dbReference type="PANTHER" id="PTHR35394:SF5">
    <property type="entry name" value="DUF3176 DOMAIN-CONTAINING PROTEIN"/>
    <property type="match status" value="1"/>
</dbReference>
<evidence type="ECO:0000313" key="4">
    <source>
        <dbReference type="Proteomes" id="UP000018144"/>
    </source>
</evidence>
<protein>
    <submittedName>
        <fullName evidence="3">Uncharacterized protein</fullName>
    </submittedName>
</protein>
<evidence type="ECO:0000313" key="3">
    <source>
        <dbReference type="EMBL" id="CCX15952.1"/>
    </source>
</evidence>
<sequence>MDHSPTDRRFGGLGRQGNYLPLEDFGSLPSSTPAPQETAEEFTSPSPSLASPRDLDEPGCFLVPPSDLDCRLAWKWEILSLVVSGLAIIATGIFCFIIGGTNQPAWSTSVYGLSLNAILSTFSLASKSGILFPLDEALGQLMWLAYADGKWPLADTELYNHASRGPWGAVQLLSKRGHRGITSLGGILMILSVALAVTQQQLINYRTHIDNTVDDPLNLTLVATSGHIYDSVQQASDEKDGPIQPVVEFAVSAEVFSSLNHYVVHDPLYRCDSGNCQYPVFTTLGICSDCSMNRTANYACDGDNDMCEAEYDGLTSISYKENSGDVEYRSTIVNQTAKMDDPDLSIIVRTWTLSVNDTIWPPAYKAYTCSVK</sequence>
<proteinExistence type="predicted"/>
<keyword evidence="2" id="KW-1133">Transmembrane helix</keyword>
<feature type="transmembrane region" description="Helical" evidence="2">
    <location>
        <begin position="181"/>
        <end position="198"/>
    </location>
</feature>
<feature type="compositionally biased region" description="Polar residues" evidence="1">
    <location>
        <begin position="28"/>
        <end position="49"/>
    </location>
</feature>
<keyword evidence="2" id="KW-0812">Transmembrane</keyword>
<organism evidence="3 4">
    <name type="scientific">Pyronema omphalodes (strain CBS 100304)</name>
    <name type="common">Pyronema confluens</name>
    <dbReference type="NCBI Taxonomy" id="1076935"/>
    <lineage>
        <taxon>Eukaryota</taxon>
        <taxon>Fungi</taxon>
        <taxon>Dikarya</taxon>
        <taxon>Ascomycota</taxon>
        <taxon>Pezizomycotina</taxon>
        <taxon>Pezizomycetes</taxon>
        <taxon>Pezizales</taxon>
        <taxon>Pyronemataceae</taxon>
        <taxon>Pyronema</taxon>
    </lineage>
</organism>
<dbReference type="PANTHER" id="PTHR35394">
    <property type="entry name" value="DUF3176 DOMAIN-CONTAINING PROTEIN"/>
    <property type="match status" value="1"/>
</dbReference>
<keyword evidence="4" id="KW-1185">Reference proteome</keyword>
<evidence type="ECO:0000256" key="1">
    <source>
        <dbReference type="SAM" id="MobiDB-lite"/>
    </source>
</evidence>
<keyword evidence="2" id="KW-0472">Membrane</keyword>
<dbReference type="AlphaFoldDB" id="U4LAI8"/>
<gene>
    <name evidence="3" type="ORF">PCON_02411</name>
</gene>
<dbReference type="Pfam" id="PF11374">
    <property type="entry name" value="DUF3176"/>
    <property type="match status" value="1"/>
</dbReference>
<dbReference type="STRING" id="1076935.U4LAI8"/>
<accession>U4LAI8</accession>
<feature type="region of interest" description="Disordered" evidence="1">
    <location>
        <begin position="1"/>
        <end position="53"/>
    </location>
</feature>
<evidence type="ECO:0000256" key="2">
    <source>
        <dbReference type="SAM" id="Phobius"/>
    </source>
</evidence>
<dbReference type="Proteomes" id="UP000018144">
    <property type="component" value="Unassembled WGS sequence"/>
</dbReference>
<dbReference type="OrthoDB" id="5376804at2759"/>
<reference evidence="3 4" key="1">
    <citation type="journal article" date="2013" name="PLoS Genet.">
        <title>The genome and development-dependent transcriptomes of Pyronema confluens: a window into fungal evolution.</title>
        <authorList>
            <person name="Traeger S."/>
            <person name="Altegoer F."/>
            <person name="Freitag M."/>
            <person name="Gabaldon T."/>
            <person name="Kempken F."/>
            <person name="Kumar A."/>
            <person name="Marcet-Houben M."/>
            <person name="Poggeler S."/>
            <person name="Stajich J.E."/>
            <person name="Nowrousian M."/>
        </authorList>
    </citation>
    <scope>NUCLEOTIDE SEQUENCE [LARGE SCALE GENOMIC DNA]</scope>
    <source>
        <strain evidence="4">CBS 100304</strain>
        <tissue evidence="3">Vegetative mycelium</tissue>
    </source>
</reference>
<dbReference type="EMBL" id="HF936265">
    <property type="protein sequence ID" value="CCX15952.1"/>
    <property type="molecule type" value="Genomic_DNA"/>
</dbReference>
<feature type="compositionally biased region" description="Basic and acidic residues" evidence="1">
    <location>
        <begin position="1"/>
        <end position="10"/>
    </location>
</feature>
<feature type="transmembrane region" description="Helical" evidence="2">
    <location>
        <begin position="78"/>
        <end position="99"/>
    </location>
</feature>
<dbReference type="InterPro" id="IPR021514">
    <property type="entry name" value="DUF3176"/>
</dbReference>
<feature type="transmembrane region" description="Helical" evidence="2">
    <location>
        <begin position="105"/>
        <end position="125"/>
    </location>
</feature>
<dbReference type="eggNOG" id="ENOG502RZ8N">
    <property type="taxonomic scope" value="Eukaryota"/>
</dbReference>